<comment type="catalytic activity">
    <reaction evidence="9">
        <text>a 5'-end (N(7)-methyl 5'-triphosphoguanosine)-ribonucleoside in mRNA + H2O = N(7)-methyl-GDP + a 5'-end phospho-ribonucleoside in mRNA + 2 H(+)</text>
        <dbReference type="Rhea" id="RHEA:67484"/>
        <dbReference type="Rhea" id="RHEA-COMP:15692"/>
        <dbReference type="Rhea" id="RHEA-COMP:17167"/>
        <dbReference type="ChEBI" id="CHEBI:15377"/>
        <dbReference type="ChEBI" id="CHEBI:15378"/>
        <dbReference type="ChEBI" id="CHEBI:63714"/>
        <dbReference type="ChEBI" id="CHEBI:138282"/>
        <dbReference type="ChEBI" id="CHEBI:156461"/>
        <dbReference type="EC" id="3.6.1.62"/>
    </reaction>
</comment>
<organism evidence="14 15">
    <name type="scientific">Phrynocephalus forsythii</name>
    <dbReference type="NCBI Taxonomy" id="171643"/>
    <lineage>
        <taxon>Eukaryota</taxon>
        <taxon>Metazoa</taxon>
        <taxon>Chordata</taxon>
        <taxon>Craniata</taxon>
        <taxon>Vertebrata</taxon>
        <taxon>Euteleostomi</taxon>
        <taxon>Lepidosauria</taxon>
        <taxon>Squamata</taxon>
        <taxon>Bifurcata</taxon>
        <taxon>Unidentata</taxon>
        <taxon>Episquamata</taxon>
        <taxon>Toxicofera</taxon>
        <taxon>Iguania</taxon>
        <taxon>Acrodonta</taxon>
        <taxon>Agamidae</taxon>
        <taxon>Agaminae</taxon>
        <taxon>Phrynocephalus</taxon>
    </lineage>
</organism>
<evidence type="ECO:0000256" key="11">
    <source>
        <dbReference type="ARBA" id="ARBA00093621"/>
    </source>
</evidence>
<keyword evidence="15" id="KW-1185">Reference proteome</keyword>
<evidence type="ECO:0000313" key="14">
    <source>
        <dbReference type="EMBL" id="KAJ7307524.1"/>
    </source>
</evidence>
<dbReference type="PANTHER" id="PTHR42904:SF1">
    <property type="entry name" value="NUCLEOSIDE DIPHOSPHATE-LINKED MOIETY X MOTIF 17"/>
    <property type="match status" value="1"/>
</dbReference>
<keyword evidence="7" id="KW-0464">Manganese</keyword>
<dbReference type="OrthoDB" id="447842at2759"/>
<comment type="cofactor">
    <cofactor evidence="1">
        <name>Mn(2+)</name>
        <dbReference type="ChEBI" id="CHEBI:29035"/>
    </cofactor>
</comment>
<dbReference type="InterPro" id="IPR050241">
    <property type="entry name" value="NAD-cap_RNA_hydrolase_NudC"/>
</dbReference>
<evidence type="ECO:0000256" key="5">
    <source>
        <dbReference type="ARBA" id="ARBA00022801"/>
    </source>
</evidence>
<dbReference type="AlphaFoldDB" id="A0A9Q0X9Y8"/>
<dbReference type="Proteomes" id="UP001142489">
    <property type="component" value="Unassembled WGS sequence"/>
</dbReference>
<dbReference type="CDD" id="cd04694">
    <property type="entry name" value="NUDIX_Nudt17"/>
    <property type="match status" value="1"/>
</dbReference>
<comment type="similarity">
    <text evidence="3">Belongs to the Nudix hydrolase family.</text>
</comment>
<keyword evidence="4" id="KW-0479">Metal-binding</keyword>
<gene>
    <name evidence="14" type="ORF">JRQ81_009549</name>
</gene>
<keyword evidence="5" id="KW-0378">Hydrolase</keyword>
<dbReference type="GO" id="GO:0140933">
    <property type="term" value="F:5'-(N(7)-methylguanosine 5'-triphospho)-[mRNA] hydrolase activity"/>
    <property type="evidence" value="ECO:0007669"/>
    <property type="project" value="UniProtKB-EC"/>
</dbReference>
<reference evidence="14" key="1">
    <citation type="journal article" date="2023" name="DNA Res.">
        <title>Chromosome-level genome assembly of Phrynocephalus forsythii using third-generation DNA sequencing and Hi-C analysis.</title>
        <authorList>
            <person name="Qi Y."/>
            <person name="Zhao W."/>
            <person name="Zhao Y."/>
            <person name="Niu C."/>
            <person name="Cao S."/>
            <person name="Zhang Y."/>
        </authorList>
    </citation>
    <scope>NUCLEOTIDE SEQUENCE</scope>
    <source>
        <tissue evidence="14">Muscle</tissue>
    </source>
</reference>
<dbReference type="SUPFAM" id="SSF55811">
    <property type="entry name" value="Nudix"/>
    <property type="match status" value="1"/>
</dbReference>
<evidence type="ECO:0000256" key="3">
    <source>
        <dbReference type="ARBA" id="ARBA00005582"/>
    </source>
</evidence>
<comment type="function">
    <text evidence="10">Acts as a decapping enzyme capable of hydrolyzing monomethylated capped RNAs (in vitro). Hydrolyzes monomethylated capped RNA after alpha and beta phosphates to form N(7)-methyl-GDP. Shows low activity towards unmethylated capped RNA.</text>
</comment>
<feature type="domain" description="Nudix hydrolase" evidence="13">
    <location>
        <begin position="90"/>
        <end position="247"/>
    </location>
</feature>
<sequence length="299" mass="33245">MDAGQRVLVYLSRNNGPAQRARFQQSIVGHFSPSHEDSRVVHCGKERHRFLISDREFPGSTQVLLKRPSFCPIKGLDETQAASLPVEVRDRGVDVGVAVLLQSATQKVLLTRRSKRLGIFPNVWVPPGGHVEPAEELLEAGLRELQEETGLRLRDHEFSCHTLGLWESVYPPYLSRGLPRRHHVVLYLWLLSQDTHQQLEERLKPNEAEVSACAWLDPRLLVTIAATGNEGGGARRGDADLPPTVRITRLENGSPKTVAIPTTTFLSSAPAHGEDLERVSTGTKFALQRWLKTSGVQAE</sequence>
<accession>A0A9Q0X9Y8</accession>
<evidence type="ECO:0000256" key="8">
    <source>
        <dbReference type="ARBA" id="ARBA00026102"/>
    </source>
</evidence>
<comment type="cofactor">
    <cofactor evidence="2">
        <name>Mg(2+)</name>
        <dbReference type="ChEBI" id="CHEBI:18420"/>
    </cofactor>
</comment>
<dbReference type="InterPro" id="IPR015797">
    <property type="entry name" value="NUDIX_hydrolase-like_dom_sf"/>
</dbReference>
<dbReference type="GO" id="GO:0035529">
    <property type="term" value="F:NADH pyrophosphatase activity"/>
    <property type="evidence" value="ECO:0007669"/>
    <property type="project" value="TreeGrafter"/>
</dbReference>
<dbReference type="GO" id="GO:0006742">
    <property type="term" value="P:NADP+ catabolic process"/>
    <property type="evidence" value="ECO:0007669"/>
    <property type="project" value="TreeGrafter"/>
</dbReference>
<evidence type="ECO:0000256" key="2">
    <source>
        <dbReference type="ARBA" id="ARBA00001946"/>
    </source>
</evidence>
<proteinExistence type="inferred from homology"/>
<evidence type="ECO:0000256" key="6">
    <source>
        <dbReference type="ARBA" id="ARBA00022842"/>
    </source>
</evidence>
<evidence type="ECO:0000256" key="7">
    <source>
        <dbReference type="ARBA" id="ARBA00023211"/>
    </source>
</evidence>
<dbReference type="Pfam" id="PF00293">
    <property type="entry name" value="NUDIX"/>
    <property type="match status" value="1"/>
</dbReference>
<name>A0A9Q0X9Y8_9SAUR</name>
<evidence type="ECO:0000256" key="1">
    <source>
        <dbReference type="ARBA" id="ARBA00001936"/>
    </source>
</evidence>
<dbReference type="GO" id="GO:0005777">
    <property type="term" value="C:peroxisome"/>
    <property type="evidence" value="ECO:0007669"/>
    <property type="project" value="TreeGrafter"/>
</dbReference>
<dbReference type="InterPro" id="IPR000086">
    <property type="entry name" value="NUDIX_hydrolase_dom"/>
</dbReference>
<dbReference type="GO" id="GO:0046872">
    <property type="term" value="F:metal ion binding"/>
    <property type="evidence" value="ECO:0007669"/>
    <property type="project" value="UniProtKB-KW"/>
</dbReference>
<evidence type="ECO:0000256" key="10">
    <source>
        <dbReference type="ARBA" id="ARBA00093415"/>
    </source>
</evidence>
<evidence type="ECO:0000256" key="9">
    <source>
        <dbReference type="ARBA" id="ARBA00093205"/>
    </source>
</evidence>
<dbReference type="Gene3D" id="3.90.79.10">
    <property type="entry name" value="Nucleoside Triphosphate Pyrophosphohydrolase"/>
    <property type="match status" value="1"/>
</dbReference>
<dbReference type="FunFam" id="3.90.79.10:FF:000033">
    <property type="entry name" value="nucleoside diphosphate-linked moiety X motif 17 isoform X1"/>
    <property type="match status" value="1"/>
</dbReference>
<comment type="caution">
    <text evidence="14">The sequence shown here is derived from an EMBL/GenBank/DDBJ whole genome shotgun (WGS) entry which is preliminary data.</text>
</comment>
<dbReference type="PROSITE" id="PS51462">
    <property type="entry name" value="NUDIX"/>
    <property type="match status" value="1"/>
</dbReference>
<evidence type="ECO:0000256" key="4">
    <source>
        <dbReference type="ARBA" id="ARBA00022723"/>
    </source>
</evidence>
<evidence type="ECO:0000259" key="13">
    <source>
        <dbReference type="PROSITE" id="PS51462"/>
    </source>
</evidence>
<protein>
    <recommendedName>
        <fullName evidence="11">m7GpppN-mRNA hydrolase NUDT17</fullName>
        <ecNumber evidence="8">3.6.1.62</ecNumber>
    </recommendedName>
    <alternativeName>
        <fullName evidence="12">Nucleoside diphosphate-linked moiety X motif 17</fullName>
    </alternativeName>
</protein>
<dbReference type="GO" id="GO:0005829">
    <property type="term" value="C:cytosol"/>
    <property type="evidence" value="ECO:0007669"/>
    <property type="project" value="TreeGrafter"/>
</dbReference>
<dbReference type="InterPro" id="IPR033716">
    <property type="entry name" value="Nudt17_dom"/>
</dbReference>
<dbReference type="EMBL" id="JAPFRF010000019">
    <property type="protein sequence ID" value="KAJ7307524.1"/>
    <property type="molecule type" value="Genomic_DNA"/>
</dbReference>
<evidence type="ECO:0000313" key="15">
    <source>
        <dbReference type="Proteomes" id="UP001142489"/>
    </source>
</evidence>
<dbReference type="GO" id="GO:0019677">
    <property type="term" value="P:NAD+ catabolic process"/>
    <property type="evidence" value="ECO:0007669"/>
    <property type="project" value="TreeGrafter"/>
</dbReference>
<dbReference type="EC" id="3.6.1.62" evidence="8"/>
<dbReference type="PANTHER" id="PTHR42904">
    <property type="entry name" value="NUDIX HYDROLASE, NUDC SUBFAMILY"/>
    <property type="match status" value="1"/>
</dbReference>
<evidence type="ECO:0000256" key="12">
    <source>
        <dbReference type="ARBA" id="ARBA00093663"/>
    </source>
</evidence>
<keyword evidence="6" id="KW-0460">Magnesium</keyword>